<feature type="compositionally biased region" description="Basic and acidic residues" evidence="1">
    <location>
        <begin position="1086"/>
        <end position="1095"/>
    </location>
</feature>
<dbReference type="PROSITE" id="PS51450">
    <property type="entry name" value="LRR"/>
    <property type="match status" value="1"/>
</dbReference>
<feature type="compositionally biased region" description="Pro residues" evidence="1">
    <location>
        <begin position="1101"/>
        <end position="1131"/>
    </location>
</feature>
<sequence length="1144" mass="132996">MQAQEKTREKCDIQKLISNFNDIDTNSEKLSDQYTVAWKYYENYVNQNCNNNLIIRSGLFDEANIKFLINNNVDINKFFSCAMVKSGFIDTKNIYNILSKLNINITAIYLNYINLGNILFYINNVVVENSLYSKVKEIHLKNTNLKQPFNNFSNRSNLEHLKKFFMIEHFPSLEILDISENEIDIDDLSEILNSIPREKTINKKLVTYVKSLLSQSKGLEYYTSNTDNTDIKNFIERYQQSLNPEENPLDPEELKRKSDHYLKTILTKVRRDIENNNIDINTFLTRNVKSVKDYKEQVGNVTFPKNINFIFYHGGISTQMKTVPSGCVLCILTPLNRFGVSDASIQEKFMTLINDPQFGEEFRKNPICYGKNVYNGLFFHANIYFSNQYYYDLNLARKNDMFEKKNGIFPSNKNSEENKTSITKFLNLREHNIEKKEYTFMLSTFLDQNGINNLGTVIVFCCRNLDYAKTEIRIGTTMYRYEHFLNLLNRSAMMSTESEYEKCDTITSIFKTPHKFAVKKRNTKNSNRKIRNSKKNRNNRTREIEQARELNSYIGDKLIGPGEIERRKLKKFCDDNMIINNFKKINPLTTTNLSEEYTVAWEAFIFCKGDPLDKKNILKFLIDNNVNMNIFFSCAISNLFNNSGNIIKLYNILISLKISITAIYLNTINFNAPENRLLLSNLIYLFQELKIRSLIEVHLKNTNFQFNGNKLYKLFITDYYPNITFIDISGNNITKINIDEFFNNIKWMGTKNPILITYLETVKQDNDQLQSYAGDLIFHTITGKIVKTPVLSGNNNPLLPNNNTQKSSFSFLKNLFGMKKTKKNTNVKNSNQNTRKKNEINCKEIIDIIINKFRAIDTNNLGNTLMESYKSIWNDYNTCKIDPFKEKHIDELIKYIKIDMNVFFSFIISKLFHNKENLYDTKFIKKIIILYNLLESKGVIIRAIYLNGIDLSIDSLSLKILVVNCFNRLCTTQFCKSLEEIHLKNSNLSFNTNTLDRFAFINLFNIDFYPKLNILDISDNNIDPNEIQLFISETAKKINHNNALIEYFTNLFNLLPLNQKPARPPPPAKIKPPQEIPHQITGFKPPTDEQKKELLLRQYAPPAPPPPPRSPPPRSPPPRSPPPIYSPPIPAPYNSTNNTTNLAV</sequence>
<organism evidence="2">
    <name type="scientific">viral metagenome</name>
    <dbReference type="NCBI Taxonomy" id="1070528"/>
    <lineage>
        <taxon>unclassified sequences</taxon>
        <taxon>metagenomes</taxon>
        <taxon>organismal metagenomes</taxon>
    </lineage>
</organism>
<accession>A0A6C0EZI2</accession>
<evidence type="ECO:0000313" key="2">
    <source>
        <dbReference type="EMBL" id="QHT34101.1"/>
    </source>
</evidence>
<proteinExistence type="predicted"/>
<feature type="region of interest" description="Disordered" evidence="1">
    <location>
        <begin position="1059"/>
        <end position="1144"/>
    </location>
</feature>
<protein>
    <submittedName>
        <fullName evidence="2">Uncharacterized protein</fullName>
    </submittedName>
</protein>
<name>A0A6C0EZI2_9ZZZZ</name>
<reference evidence="2" key="1">
    <citation type="journal article" date="2020" name="Nature">
        <title>Giant virus diversity and host interactions through global metagenomics.</title>
        <authorList>
            <person name="Schulz F."/>
            <person name="Roux S."/>
            <person name="Paez-Espino D."/>
            <person name="Jungbluth S."/>
            <person name="Walsh D.A."/>
            <person name="Denef V.J."/>
            <person name="McMahon K.D."/>
            <person name="Konstantinidis K.T."/>
            <person name="Eloe-Fadrosh E.A."/>
            <person name="Kyrpides N.C."/>
            <person name="Woyke T."/>
        </authorList>
    </citation>
    <scope>NUCLEOTIDE SEQUENCE</scope>
    <source>
        <strain evidence="2">GVMAG-M-3300009161-52</strain>
    </source>
</reference>
<feature type="compositionally biased region" description="Polar residues" evidence="1">
    <location>
        <begin position="1134"/>
        <end position="1144"/>
    </location>
</feature>
<feature type="compositionally biased region" description="Basic residues" evidence="1">
    <location>
        <begin position="521"/>
        <end position="539"/>
    </location>
</feature>
<dbReference type="InterPro" id="IPR001611">
    <property type="entry name" value="Leu-rich_rpt"/>
</dbReference>
<dbReference type="EMBL" id="MN738985">
    <property type="protein sequence ID" value="QHT34101.1"/>
    <property type="molecule type" value="Genomic_DNA"/>
</dbReference>
<dbReference type="AlphaFoldDB" id="A0A6C0EZI2"/>
<evidence type="ECO:0000256" key="1">
    <source>
        <dbReference type="SAM" id="MobiDB-lite"/>
    </source>
</evidence>
<feature type="region of interest" description="Disordered" evidence="1">
    <location>
        <begin position="521"/>
        <end position="541"/>
    </location>
</feature>